<evidence type="ECO:0000313" key="2">
    <source>
        <dbReference type="Proteomes" id="UP000187495"/>
    </source>
</evidence>
<name>A0A1N7G4C5_9GAMM</name>
<organism evidence="1 2">
    <name type="scientific">Moraxella cuniculi DSM 21768</name>
    <dbReference type="NCBI Taxonomy" id="1122245"/>
    <lineage>
        <taxon>Bacteria</taxon>
        <taxon>Pseudomonadati</taxon>
        <taxon>Pseudomonadota</taxon>
        <taxon>Gammaproteobacteria</taxon>
        <taxon>Moraxellales</taxon>
        <taxon>Moraxellaceae</taxon>
        <taxon>Moraxella</taxon>
    </lineage>
</organism>
<protein>
    <submittedName>
        <fullName evidence="1">Uncharacterized protein</fullName>
    </submittedName>
</protein>
<dbReference type="AlphaFoldDB" id="A0A1N7G4C5"/>
<evidence type="ECO:0000313" key="1">
    <source>
        <dbReference type="EMBL" id="SIS07412.1"/>
    </source>
</evidence>
<proteinExistence type="predicted"/>
<reference evidence="2" key="1">
    <citation type="submission" date="2017-01" db="EMBL/GenBank/DDBJ databases">
        <authorList>
            <person name="Varghese N."/>
            <person name="Submissions S."/>
        </authorList>
    </citation>
    <scope>NUCLEOTIDE SEQUENCE [LARGE SCALE GENOMIC DNA]</scope>
    <source>
        <strain evidence="2">DSM 21768</strain>
    </source>
</reference>
<dbReference type="RefSeq" id="WP_076556114.1">
    <property type="nucleotide sequence ID" value="NZ_FTNU01000023.1"/>
</dbReference>
<accession>A0A1N7G4C5</accession>
<dbReference type="STRING" id="34061.B0189_09700"/>
<gene>
    <name evidence="1" type="ORF">SAMN02745664_12319</name>
</gene>
<sequence>MNHKIKSEYDFSQARRATEIPHLNRLREQQLLDEDVQKWLASQDTTTKIHINQLIRQVMAIATH</sequence>
<keyword evidence="2" id="KW-1185">Reference proteome</keyword>
<dbReference type="Proteomes" id="UP000187495">
    <property type="component" value="Unassembled WGS sequence"/>
</dbReference>
<dbReference type="EMBL" id="FTNU01000023">
    <property type="protein sequence ID" value="SIS07412.1"/>
    <property type="molecule type" value="Genomic_DNA"/>
</dbReference>